<dbReference type="AlphaFoldDB" id="A0A399E1K0"/>
<name>A0A399E1K0_9DEIN</name>
<dbReference type="Proteomes" id="UP000266089">
    <property type="component" value="Unassembled WGS sequence"/>
</dbReference>
<organism evidence="2 3">
    <name type="scientific">Meiothermus taiwanensis</name>
    <dbReference type="NCBI Taxonomy" id="172827"/>
    <lineage>
        <taxon>Bacteria</taxon>
        <taxon>Thermotogati</taxon>
        <taxon>Deinococcota</taxon>
        <taxon>Deinococci</taxon>
        <taxon>Thermales</taxon>
        <taxon>Thermaceae</taxon>
        <taxon>Meiothermus</taxon>
    </lineage>
</organism>
<reference evidence="2 3" key="1">
    <citation type="submission" date="2018-08" db="EMBL/GenBank/DDBJ databases">
        <title>Meiothermus cateniformans JCM 15151 genome sequencing project.</title>
        <authorList>
            <person name="Da Costa M.S."/>
            <person name="Albuquerque L."/>
            <person name="Raposo P."/>
            <person name="Froufe H.J.C."/>
            <person name="Barroso C.S."/>
            <person name="Egas C."/>
        </authorList>
    </citation>
    <scope>NUCLEOTIDE SEQUENCE [LARGE SCALE GENOMIC DNA]</scope>
    <source>
        <strain evidence="2 3">JCM 15151</strain>
    </source>
</reference>
<dbReference type="EMBL" id="QWKX01000028">
    <property type="protein sequence ID" value="RIH77329.1"/>
    <property type="molecule type" value="Genomic_DNA"/>
</dbReference>
<proteinExistence type="predicted"/>
<dbReference type="RefSeq" id="WP_027887343.1">
    <property type="nucleotide sequence ID" value="NZ_JBHSXZ010000040.1"/>
</dbReference>
<evidence type="ECO:0000256" key="1">
    <source>
        <dbReference type="SAM" id="MobiDB-lite"/>
    </source>
</evidence>
<feature type="compositionally biased region" description="Polar residues" evidence="1">
    <location>
        <begin position="72"/>
        <end position="83"/>
    </location>
</feature>
<dbReference type="OrthoDB" id="27343at2"/>
<gene>
    <name evidence="2" type="ORF">Mcate_01380</name>
</gene>
<evidence type="ECO:0000313" key="3">
    <source>
        <dbReference type="Proteomes" id="UP000266089"/>
    </source>
</evidence>
<protein>
    <submittedName>
        <fullName evidence="2">Uncharacterized protein</fullName>
    </submittedName>
</protein>
<accession>A0A399E1K0</accession>
<comment type="caution">
    <text evidence="2">The sequence shown here is derived from an EMBL/GenBank/DDBJ whole genome shotgun (WGS) entry which is preliminary data.</text>
</comment>
<feature type="region of interest" description="Disordered" evidence="1">
    <location>
        <begin position="71"/>
        <end position="92"/>
    </location>
</feature>
<sequence length="106" mass="11619">MQRWQHWFTLATLALIALGPGLFWSPSKAKTGSGLSQGWMAVPLPQPLLEAKAKYNPLGLGLVLNALEPTLRSRTPPSGQETPSHPAPFPKRRLYLTYARLQTDGG</sequence>
<evidence type="ECO:0000313" key="2">
    <source>
        <dbReference type="EMBL" id="RIH77329.1"/>
    </source>
</evidence>